<dbReference type="InterPro" id="IPR001962">
    <property type="entry name" value="Asn_synthase"/>
</dbReference>
<keyword evidence="9" id="KW-0028">Amino-acid biosynthesis</keyword>
<sequence>MCGITGWVDHHRPHPTTHPGETTSPDPESRLLLAAMTATMTCRGPDAEGLWHAGPAALGHRRLAILDLAGSAQPMLLGEPGHERLVLTYSGELYNYRELRGELAAAGHHFRTTGDTEVVLAAWHAWGPAAVDRFNGMYAFAVWDTRTRELWLVRDRLGIKPLYYRPLPGGVVFGSEPKAILAHPASRPRVDDEGLAQLMLPLLKVPGRAPWADLREVRPGHLLHVRADGSTTERRYWAPQPREHHHNRAETVAHVRELLADIVTRQLVADVPLCTLLSGGLDSSAITALARPAGGRAPRSFSVGFTDASGEAADTEDDPYVRLAAAHLGSDHRDIVLDGGRLADPEVRAACVRARDLPIGIGDLDLSLHQLFAAIRTHSTVALSGESADEVFGGYRWFHHPEAVHADTFPWMADSPAHGRLHQRILALFRKDVRERFAVEDYVADQYRTALGEVRHHDGAGASEHRMDEIGHLALTRFLPTLLDRKDRLSMAVGLEVRVPFCDHRLVEYVHNIPWSMRTHDGREKSVLRAAVADLLPEAVLYRPKSPYPSTPDPVYSQALRGQLAARLAEPDCRLPELFDDAALHDAVTVSEQGSLIGNVGAELALNFDVWLRAYDPVLPL</sequence>
<evidence type="ECO:0000256" key="10">
    <source>
        <dbReference type="PIRSR" id="PIRSR001589-2"/>
    </source>
</evidence>
<dbReference type="NCBIfam" id="TIGR01536">
    <property type="entry name" value="asn_synth_AEB"/>
    <property type="match status" value="1"/>
</dbReference>
<evidence type="ECO:0000256" key="3">
    <source>
        <dbReference type="ARBA" id="ARBA00012737"/>
    </source>
</evidence>
<dbReference type="AlphaFoldDB" id="A0A401Z1M2"/>
<dbReference type="PIRSF" id="PIRSF001589">
    <property type="entry name" value="Asn_synthetase_glu-h"/>
    <property type="match status" value="1"/>
</dbReference>
<feature type="binding site" evidence="10">
    <location>
        <position position="276"/>
    </location>
    <ligand>
        <name>ATP</name>
        <dbReference type="ChEBI" id="CHEBI:30616"/>
    </ligand>
</feature>
<dbReference type="OrthoDB" id="9763290at2"/>
<dbReference type="InterPro" id="IPR033738">
    <property type="entry name" value="AsnB_N"/>
</dbReference>
<evidence type="ECO:0000256" key="9">
    <source>
        <dbReference type="PIRSR" id="PIRSR001589-1"/>
    </source>
</evidence>
<accession>A0A401Z1M2</accession>
<name>A0A401Z1M2_9ACTN</name>
<comment type="catalytic activity">
    <reaction evidence="8">
        <text>L-aspartate + L-glutamine + ATP + H2O = L-asparagine + L-glutamate + AMP + diphosphate + H(+)</text>
        <dbReference type="Rhea" id="RHEA:12228"/>
        <dbReference type="ChEBI" id="CHEBI:15377"/>
        <dbReference type="ChEBI" id="CHEBI:15378"/>
        <dbReference type="ChEBI" id="CHEBI:29985"/>
        <dbReference type="ChEBI" id="CHEBI:29991"/>
        <dbReference type="ChEBI" id="CHEBI:30616"/>
        <dbReference type="ChEBI" id="CHEBI:33019"/>
        <dbReference type="ChEBI" id="CHEBI:58048"/>
        <dbReference type="ChEBI" id="CHEBI:58359"/>
        <dbReference type="ChEBI" id="CHEBI:456215"/>
        <dbReference type="EC" id="6.3.5.4"/>
    </reaction>
</comment>
<dbReference type="PANTHER" id="PTHR43284">
    <property type="entry name" value="ASPARAGINE SYNTHETASE (GLUTAMINE-HYDROLYZING)"/>
    <property type="match status" value="1"/>
</dbReference>
<dbReference type="GO" id="GO:0005524">
    <property type="term" value="F:ATP binding"/>
    <property type="evidence" value="ECO:0007669"/>
    <property type="project" value="UniProtKB-KW"/>
</dbReference>
<comment type="caution">
    <text evidence="14">The sequence shown here is derived from an EMBL/GenBank/DDBJ whole genome shotgun (WGS) entry which is preliminary data.</text>
</comment>
<dbReference type="PROSITE" id="PS51278">
    <property type="entry name" value="GATASE_TYPE_2"/>
    <property type="match status" value="1"/>
</dbReference>
<evidence type="ECO:0000256" key="4">
    <source>
        <dbReference type="ARBA" id="ARBA00022741"/>
    </source>
</evidence>
<evidence type="ECO:0000259" key="13">
    <source>
        <dbReference type="PROSITE" id="PS51278"/>
    </source>
</evidence>
<protein>
    <recommendedName>
        <fullName evidence="3">asparagine synthase (glutamine-hydrolyzing)</fullName>
        <ecNumber evidence="3">6.3.5.4</ecNumber>
    </recommendedName>
</protein>
<evidence type="ECO:0000256" key="11">
    <source>
        <dbReference type="PIRSR" id="PIRSR001589-3"/>
    </source>
</evidence>
<evidence type="ECO:0000256" key="6">
    <source>
        <dbReference type="ARBA" id="ARBA00022888"/>
    </source>
</evidence>
<evidence type="ECO:0000256" key="5">
    <source>
        <dbReference type="ARBA" id="ARBA00022840"/>
    </source>
</evidence>
<dbReference type="Gene3D" id="3.40.50.620">
    <property type="entry name" value="HUPs"/>
    <property type="match status" value="1"/>
</dbReference>
<dbReference type="CDD" id="cd01991">
    <property type="entry name" value="Asn_synthase_B_C"/>
    <property type="match status" value="1"/>
</dbReference>
<dbReference type="Pfam" id="PF00733">
    <property type="entry name" value="Asn_synthase"/>
    <property type="match status" value="1"/>
</dbReference>
<evidence type="ECO:0000256" key="2">
    <source>
        <dbReference type="ARBA" id="ARBA00005752"/>
    </source>
</evidence>
<gene>
    <name evidence="14" type="primary">asnB_4</name>
    <name evidence="14" type="ORF">EHYA_08480</name>
</gene>
<feature type="binding site" evidence="10">
    <location>
        <position position="115"/>
    </location>
    <ligand>
        <name>L-glutamine</name>
        <dbReference type="ChEBI" id="CHEBI:58359"/>
    </ligand>
</feature>
<dbReference type="CDD" id="cd00712">
    <property type="entry name" value="AsnB"/>
    <property type="match status" value="1"/>
</dbReference>
<feature type="binding site" evidence="10">
    <location>
        <begin position="384"/>
        <end position="385"/>
    </location>
    <ligand>
        <name>ATP</name>
        <dbReference type="ChEBI" id="CHEBI:30616"/>
    </ligand>
</feature>
<comment type="pathway">
    <text evidence="1">Amino-acid biosynthesis; L-asparagine biosynthesis; L-asparagine from L-aspartate (L-Gln route): step 1/1.</text>
</comment>
<evidence type="ECO:0000256" key="7">
    <source>
        <dbReference type="ARBA" id="ARBA00022962"/>
    </source>
</evidence>
<feature type="domain" description="Glutamine amidotransferase type-2" evidence="13">
    <location>
        <begin position="2"/>
        <end position="228"/>
    </location>
</feature>
<dbReference type="SUPFAM" id="SSF56235">
    <property type="entry name" value="N-terminal nucleophile aminohydrolases (Ntn hydrolases)"/>
    <property type="match status" value="1"/>
</dbReference>
<feature type="region of interest" description="Disordered" evidence="12">
    <location>
        <begin position="1"/>
        <end position="27"/>
    </location>
</feature>
<keyword evidence="6 9" id="KW-0061">Asparagine biosynthesis</keyword>
<dbReference type="InterPro" id="IPR014729">
    <property type="entry name" value="Rossmann-like_a/b/a_fold"/>
</dbReference>
<evidence type="ECO:0000256" key="12">
    <source>
        <dbReference type="SAM" id="MobiDB-lite"/>
    </source>
</evidence>
<dbReference type="InterPro" id="IPR051786">
    <property type="entry name" value="ASN_synthetase/amidase"/>
</dbReference>
<proteinExistence type="inferred from homology"/>
<feature type="site" description="Important for beta-aspartyl-AMP intermediate formation" evidence="11">
    <location>
        <position position="386"/>
    </location>
</feature>
<keyword evidence="5 10" id="KW-0067">ATP-binding</keyword>
<dbReference type="Pfam" id="PF13537">
    <property type="entry name" value="GATase_7"/>
    <property type="match status" value="1"/>
</dbReference>
<dbReference type="InterPro" id="IPR006426">
    <property type="entry name" value="Asn_synth_AEB"/>
</dbReference>
<dbReference type="PANTHER" id="PTHR43284:SF1">
    <property type="entry name" value="ASPARAGINE SYNTHETASE"/>
    <property type="match status" value="1"/>
</dbReference>
<evidence type="ECO:0000256" key="8">
    <source>
        <dbReference type="ARBA" id="ARBA00048741"/>
    </source>
</evidence>
<feature type="active site" description="For GATase activity" evidence="9">
    <location>
        <position position="2"/>
    </location>
</feature>
<dbReference type="GO" id="GO:0006529">
    <property type="term" value="P:asparagine biosynthetic process"/>
    <property type="evidence" value="ECO:0007669"/>
    <property type="project" value="UniProtKB-KW"/>
</dbReference>
<dbReference type="GO" id="GO:0004066">
    <property type="term" value="F:asparagine synthase (glutamine-hydrolyzing) activity"/>
    <property type="evidence" value="ECO:0007669"/>
    <property type="project" value="UniProtKB-EC"/>
</dbReference>
<keyword evidence="7 9" id="KW-0315">Glutamine amidotransferase</keyword>
<dbReference type="Proteomes" id="UP000286931">
    <property type="component" value="Unassembled WGS sequence"/>
</dbReference>
<evidence type="ECO:0000313" key="15">
    <source>
        <dbReference type="Proteomes" id="UP000286931"/>
    </source>
</evidence>
<dbReference type="GO" id="GO:0005829">
    <property type="term" value="C:cytosol"/>
    <property type="evidence" value="ECO:0007669"/>
    <property type="project" value="TreeGrafter"/>
</dbReference>
<dbReference type="InterPro" id="IPR029055">
    <property type="entry name" value="Ntn_hydrolases_N"/>
</dbReference>
<dbReference type="EMBL" id="BIFH01000042">
    <property type="protein sequence ID" value="GCE00754.1"/>
    <property type="molecule type" value="Genomic_DNA"/>
</dbReference>
<dbReference type="InterPro" id="IPR017932">
    <property type="entry name" value="GATase_2_dom"/>
</dbReference>
<keyword evidence="4 10" id="KW-0547">Nucleotide-binding</keyword>
<evidence type="ECO:0000313" key="14">
    <source>
        <dbReference type="EMBL" id="GCE00754.1"/>
    </source>
</evidence>
<keyword evidence="15" id="KW-1185">Reference proteome</keyword>
<dbReference type="EC" id="6.3.5.4" evidence="3"/>
<organism evidence="14 15">
    <name type="scientific">Embleya hyalina</name>
    <dbReference type="NCBI Taxonomy" id="516124"/>
    <lineage>
        <taxon>Bacteria</taxon>
        <taxon>Bacillati</taxon>
        <taxon>Actinomycetota</taxon>
        <taxon>Actinomycetes</taxon>
        <taxon>Kitasatosporales</taxon>
        <taxon>Streptomycetaceae</taxon>
        <taxon>Embleya</taxon>
    </lineage>
</organism>
<dbReference type="SUPFAM" id="SSF52402">
    <property type="entry name" value="Adenine nucleotide alpha hydrolases-like"/>
    <property type="match status" value="1"/>
</dbReference>
<dbReference type="Gene3D" id="3.60.20.10">
    <property type="entry name" value="Glutamine Phosphoribosylpyrophosphate, subunit 1, domain 1"/>
    <property type="match status" value="1"/>
</dbReference>
<dbReference type="RefSeq" id="WP_126642455.1">
    <property type="nucleotide sequence ID" value="NZ_BIFH01000042.1"/>
</dbReference>
<comment type="similarity">
    <text evidence="2">Belongs to the asparagine synthetase family.</text>
</comment>
<reference evidence="14 15" key="1">
    <citation type="submission" date="2018-12" db="EMBL/GenBank/DDBJ databases">
        <title>Draft genome sequence of Embleya hyalina NBRC 13850T.</title>
        <authorList>
            <person name="Komaki H."/>
            <person name="Hosoyama A."/>
            <person name="Kimura A."/>
            <person name="Ichikawa N."/>
            <person name="Tamura T."/>
        </authorList>
    </citation>
    <scope>NUCLEOTIDE SEQUENCE [LARGE SCALE GENOMIC DNA]</scope>
    <source>
        <strain evidence="14 15">NBRC 13850</strain>
    </source>
</reference>
<feature type="binding site" evidence="10">
    <location>
        <position position="303"/>
    </location>
    <ligand>
        <name>ATP</name>
        <dbReference type="ChEBI" id="CHEBI:30616"/>
    </ligand>
</feature>
<evidence type="ECO:0000256" key="1">
    <source>
        <dbReference type="ARBA" id="ARBA00005187"/>
    </source>
</evidence>